<keyword evidence="2 3" id="KW-0040">ANK repeat</keyword>
<dbReference type="SUPFAM" id="SSF48403">
    <property type="entry name" value="Ankyrin repeat"/>
    <property type="match status" value="1"/>
</dbReference>
<proteinExistence type="predicted"/>
<feature type="repeat" description="ANK" evidence="3">
    <location>
        <begin position="143"/>
        <end position="175"/>
    </location>
</feature>
<gene>
    <name evidence="5" type="ORF">BDV95DRAFT_586323</name>
</gene>
<dbReference type="PROSITE" id="PS50297">
    <property type="entry name" value="ANK_REP_REGION"/>
    <property type="match status" value="1"/>
</dbReference>
<evidence type="ECO:0000256" key="4">
    <source>
        <dbReference type="SAM" id="MobiDB-lite"/>
    </source>
</evidence>
<protein>
    <submittedName>
        <fullName evidence="5">Ankyrin repeat-containing domain protein</fullName>
    </submittedName>
</protein>
<reference evidence="5 6" key="1">
    <citation type="submission" date="2020-01" db="EMBL/GenBank/DDBJ databases">
        <authorList>
            <consortium name="DOE Joint Genome Institute"/>
            <person name="Haridas S."/>
            <person name="Albert R."/>
            <person name="Binder M."/>
            <person name="Bloem J."/>
            <person name="Labutti K."/>
            <person name="Salamov A."/>
            <person name="Andreopoulos B."/>
            <person name="Baker S.E."/>
            <person name="Barry K."/>
            <person name="Bills G."/>
            <person name="Bluhm B.H."/>
            <person name="Cannon C."/>
            <person name="Castanera R."/>
            <person name="Culley D.E."/>
            <person name="Daum C."/>
            <person name="Ezra D."/>
            <person name="Gonzalez J.B."/>
            <person name="Henrissat B."/>
            <person name="Kuo A."/>
            <person name="Liang C."/>
            <person name="Lipzen A."/>
            <person name="Lutzoni F."/>
            <person name="Magnuson J."/>
            <person name="Mondo S."/>
            <person name="Nolan M."/>
            <person name="Ohm R."/>
            <person name="Pangilinan J."/>
            <person name="Park H.-J.H."/>
            <person name="Ramirez L."/>
            <person name="Alfaro M."/>
            <person name="Sun H."/>
            <person name="Tritt A."/>
            <person name="Yoshinaga Y."/>
            <person name="Zwiers L.-H.L."/>
            <person name="Turgeon B.G."/>
            <person name="Goodwin S.B."/>
            <person name="Spatafora J.W."/>
            <person name="Crous P.W."/>
            <person name="Grigoriev I.V."/>
        </authorList>
    </citation>
    <scope>NUCLEOTIDE SEQUENCE [LARGE SCALE GENOMIC DNA]</scope>
    <source>
        <strain evidence="5 6">CBS 611.86</strain>
    </source>
</reference>
<keyword evidence="1" id="KW-0677">Repeat</keyword>
<dbReference type="PANTHER" id="PTHR24189">
    <property type="entry name" value="MYOTROPHIN"/>
    <property type="match status" value="1"/>
</dbReference>
<dbReference type="EMBL" id="JAADJZ010000032">
    <property type="protein sequence ID" value="KAF2865677.1"/>
    <property type="molecule type" value="Genomic_DNA"/>
</dbReference>
<sequence>MPWGIRYYDSPPPEVQTHISDIVSCIHSNETQKMKDIFARWHSDDSIRDPEPDDLELALTEAARVNNVSAASALLDEGATINSTAVTNASSEEMFESFVAHGWDINTPVASGMPVLQQHVDNLPMLRWFLSHGAVPNFTSETSGLTILDIAAASASIHHVSILLDHGADPRKSSALQNAAGAMRIPEPTSEDPYPKFIPAESQPETDNNDDRVPVLKLLLKKGAEIDAIEYKHAGESVVANITAPGRRGRKGMVLGTALHCAVKLGAVGRVRFLLENGADAEAVDSDGKTVVELALQQGNRKRCLSALSV</sequence>
<evidence type="ECO:0000256" key="1">
    <source>
        <dbReference type="ARBA" id="ARBA00022737"/>
    </source>
</evidence>
<name>A0A7C8HYZ8_9PLEO</name>
<keyword evidence="6" id="KW-1185">Reference proteome</keyword>
<feature type="repeat" description="ANK" evidence="3">
    <location>
        <begin position="257"/>
        <end position="286"/>
    </location>
</feature>
<feature type="region of interest" description="Disordered" evidence="4">
    <location>
        <begin position="175"/>
        <end position="194"/>
    </location>
</feature>
<dbReference type="SMART" id="SM00248">
    <property type="entry name" value="ANK"/>
    <property type="match status" value="3"/>
</dbReference>
<dbReference type="InterPro" id="IPR036770">
    <property type="entry name" value="Ankyrin_rpt-contain_sf"/>
</dbReference>
<dbReference type="AlphaFoldDB" id="A0A7C8HYZ8"/>
<dbReference type="PROSITE" id="PS50088">
    <property type="entry name" value="ANK_REPEAT"/>
    <property type="match status" value="2"/>
</dbReference>
<accession>A0A7C8HYZ8</accession>
<dbReference type="OrthoDB" id="426293at2759"/>
<dbReference type="Gene3D" id="1.25.40.20">
    <property type="entry name" value="Ankyrin repeat-containing domain"/>
    <property type="match status" value="2"/>
</dbReference>
<dbReference type="PANTHER" id="PTHR24189:SF50">
    <property type="entry name" value="ANKYRIN REPEAT AND SOCS BOX PROTEIN 2"/>
    <property type="match status" value="1"/>
</dbReference>
<dbReference type="Proteomes" id="UP000481861">
    <property type="component" value="Unassembled WGS sequence"/>
</dbReference>
<evidence type="ECO:0000313" key="6">
    <source>
        <dbReference type="Proteomes" id="UP000481861"/>
    </source>
</evidence>
<dbReference type="Pfam" id="PF13637">
    <property type="entry name" value="Ank_4"/>
    <property type="match status" value="1"/>
</dbReference>
<organism evidence="5 6">
    <name type="scientific">Massariosphaeria phaeospora</name>
    <dbReference type="NCBI Taxonomy" id="100035"/>
    <lineage>
        <taxon>Eukaryota</taxon>
        <taxon>Fungi</taxon>
        <taxon>Dikarya</taxon>
        <taxon>Ascomycota</taxon>
        <taxon>Pezizomycotina</taxon>
        <taxon>Dothideomycetes</taxon>
        <taxon>Pleosporomycetidae</taxon>
        <taxon>Pleosporales</taxon>
        <taxon>Pleosporales incertae sedis</taxon>
        <taxon>Massariosphaeria</taxon>
    </lineage>
</organism>
<comment type="caution">
    <text evidence="5">The sequence shown here is derived from an EMBL/GenBank/DDBJ whole genome shotgun (WGS) entry which is preliminary data.</text>
</comment>
<dbReference type="InterPro" id="IPR002110">
    <property type="entry name" value="Ankyrin_rpt"/>
</dbReference>
<evidence type="ECO:0000256" key="2">
    <source>
        <dbReference type="ARBA" id="ARBA00023043"/>
    </source>
</evidence>
<dbReference type="InterPro" id="IPR050745">
    <property type="entry name" value="Multifunctional_regulatory"/>
</dbReference>
<evidence type="ECO:0000313" key="5">
    <source>
        <dbReference type="EMBL" id="KAF2865677.1"/>
    </source>
</evidence>
<evidence type="ECO:0000256" key="3">
    <source>
        <dbReference type="PROSITE-ProRule" id="PRU00023"/>
    </source>
</evidence>